<gene>
    <name evidence="3" type="primary">LOC106162079</name>
</gene>
<feature type="compositionally biased region" description="Polar residues" evidence="1">
    <location>
        <begin position="48"/>
        <end position="75"/>
    </location>
</feature>
<organism evidence="2 3">
    <name type="scientific">Lingula anatina</name>
    <name type="common">Brachiopod</name>
    <name type="synonym">Lingula unguis</name>
    <dbReference type="NCBI Taxonomy" id="7574"/>
    <lineage>
        <taxon>Eukaryota</taxon>
        <taxon>Metazoa</taxon>
        <taxon>Spiralia</taxon>
        <taxon>Lophotrochozoa</taxon>
        <taxon>Brachiopoda</taxon>
        <taxon>Linguliformea</taxon>
        <taxon>Lingulata</taxon>
        <taxon>Lingulida</taxon>
        <taxon>Linguloidea</taxon>
        <taxon>Lingulidae</taxon>
        <taxon>Lingula</taxon>
    </lineage>
</organism>
<dbReference type="RefSeq" id="XP_013394659.1">
    <property type="nucleotide sequence ID" value="XM_013539205.1"/>
</dbReference>
<feature type="region of interest" description="Disordered" evidence="1">
    <location>
        <begin position="48"/>
        <end position="81"/>
    </location>
</feature>
<proteinExistence type="predicted"/>
<evidence type="ECO:0000313" key="3">
    <source>
        <dbReference type="RefSeq" id="XP_013394659.1"/>
    </source>
</evidence>
<sequence length="438" mass="48749">MARIALGFHKHVGPFLYYLVLVRFMASGQQNATTLTTTEEGVRRSTILAQNGPASPSTVHSTSPASGVSEPSSPVNAHDHRRPCGSPDLNCDKDLNGKRVAFPGDCRRFFICAFRFTEDTGTAGKWRWTEKWCPEQLSDTPYLFEINNPLALDGDCVQRRTRTCRQVTGGCVLVPYRGYETKVVKLPEPSTTTSMSDITTPNLVPAQEEGALAPGVVAGAVIGGVVVTIVLVELVCRCSRGHSMSSCRRQKKERVKSGGNVDMNDPIYQDSDMLQTPFLKQTQDIHNAQLDEKEKDLSQLYSRPIKGDAKRPTTESIVIKENSLYSPSEAEPIYLVETLPKITEETRAPNPYEEVEPLSKIPETTVHYDDVPVETDSDTASASLQLENPSRDQKNLPHNYEEVNLNIRNSDENQERSKSEKSHYYVLENPAECAHYKT</sequence>
<dbReference type="InParanoid" id="A0A1S3IB75"/>
<protein>
    <submittedName>
        <fullName evidence="3">Uncharacterized protein LOC106162079</fullName>
    </submittedName>
</protein>
<reference evidence="3" key="1">
    <citation type="submission" date="2025-08" db="UniProtKB">
        <authorList>
            <consortium name="RefSeq"/>
        </authorList>
    </citation>
    <scope>IDENTIFICATION</scope>
    <source>
        <tissue evidence="3">Gonads</tissue>
    </source>
</reference>
<keyword evidence="2" id="KW-1185">Reference proteome</keyword>
<dbReference type="AlphaFoldDB" id="A0A1S3IB75"/>
<dbReference type="GeneID" id="106162079"/>
<accession>A0A1S3IB75</accession>
<name>A0A1S3IB75_LINAN</name>
<evidence type="ECO:0000256" key="1">
    <source>
        <dbReference type="SAM" id="MobiDB-lite"/>
    </source>
</evidence>
<evidence type="ECO:0000313" key="2">
    <source>
        <dbReference type="Proteomes" id="UP000085678"/>
    </source>
</evidence>
<dbReference type="Proteomes" id="UP000085678">
    <property type="component" value="Unplaced"/>
</dbReference>
<dbReference type="KEGG" id="lak:106162079"/>